<keyword evidence="2" id="KW-1185">Reference proteome</keyword>
<accession>A0ACC0FHG0</accession>
<sequence length="632" mass="69117">MALAKSQAASTRELKHRVLTCLHKLSDRDTHSAAATELESIAKTLTHDSIPPFISSISATDSSDKSPVRKQCLRLISLLSQSHGDSLSPHLSKLLSAVLRRLRDPDSSVRSACITATASISSHLTKPPFTSIVKPFVESLVTEQDQNSQIGAALCLASAIDAASDPDAMYLRKLLPKLERLLKCDSFKAKPALLTLIGSVIGSGAASSHQIVKNLVPCLVEFIGSEDWAARKAAAEALLKLALVERDLLMEFKVSCLKTFEARKFDKVKMARETMIQLVEAWKEIPNVSDEVSPPLEPQSSSKEDASDGRYPPGSKTSCTVTSGAPQMRKKSILGNRSALPDGSLATTLQKRSPLDSGEKKSGPAMFRKLDRKKPTDWKIEISTPRTPSATVVCEDDPRSRDEKGEKLKSRFFKPEIRRALFHKNDDHKMLKFGGVKAGSRVVPCHDDSSESAIAVGNITEDIHKNQKESEDLSLIRKQLVHIENQQSSLLDLLQTFIGSSQNGMRSLETRVHGLELALDEISYDLAVTTGRMSNIDSEGTTCCKLPGADFLSPKFWRRTEPRHSTSRFSSSGGTPPLAAIRNIGNNNGNAETFNLENRRFRLQSAGGFIVNPLAQIHSDPHGISEVSSNRV</sequence>
<protein>
    <submittedName>
        <fullName evidence="1">TORTIFOLIA1-like protein 4</fullName>
    </submittedName>
</protein>
<dbReference type="EMBL" id="CM045772">
    <property type="protein sequence ID" value="KAI7986841.1"/>
    <property type="molecule type" value="Genomic_DNA"/>
</dbReference>
<name>A0ACC0FHG0_9ERIC</name>
<evidence type="ECO:0000313" key="1">
    <source>
        <dbReference type="EMBL" id="KAI7986841.1"/>
    </source>
</evidence>
<dbReference type="Proteomes" id="UP001060215">
    <property type="component" value="Chromosome 15"/>
</dbReference>
<evidence type="ECO:0000313" key="2">
    <source>
        <dbReference type="Proteomes" id="UP001060215"/>
    </source>
</evidence>
<reference evidence="1 2" key="1">
    <citation type="journal article" date="2022" name="Plant J.">
        <title>Chromosome-level genome of Camellia lanceoleosa provides a valuable resource for understanding genome evolution and self-incompatibility.</title>
        <authorList>
            <person name="Gong W."/>
            <person name="Xiao S."/>
            <person name="Wang L."/>
            <person name="Liao Z."/>
            <person name="Chang Y."/>
            <person name="Mo W."/>
            <person name="Hu G."/>
            <person name="Li W."/>
            <person name="Zhao G."/>
            <person name="Zhu H."/>
            <person name="Hu X."/>
            <person name="Ji K."/>
            <person name="Xiang X."/>
            <person name="Song Q."/>
            <person name="Yuan D."/>
            <person name="Jin S."/>
            <person name="Zhang L."/>
        </authorList>
    </citation>
    <scope>NUCLEOTIDE SEQUENCE [LARGE SCALE GENOMIC DNA]</scope>
    <source>
        <strain evidence="1">SQ_2022a</strain>
    </source>
</reference>
<organism evidence="1 2">
    <name type="scientific">Camellia lanceoleosa</name>
    <dbReference type="NCBI Taxonomy" id="1840588"/>
    <lineage>
        <taxon>Eukaryota</taxon>
        <taxon>Viridiplantae</taxon>
        <taxon>Streptophyta</taxon>
        <taxon>Embryophyta</taxon>
        <taxon>Tracheophyta</taxon>
        <taxon>Spermatophyta</taxon>
        <taxon>Magnoliopsida</taxon>
        <taxon>eudicotyledons</taxon>
        <taxon>Gunneridae</taxon>
        <taxon>Pentapetalae</taxon>
        <taxon>asterids</taxon>
        <taxon>Ericales</taxon>
        <taxon>Theaceae</taxon>
        <taxon>Camellia</taxon>
    </lineage>
</organism>
<comment type="caution">
    <text evidence="1">The sequence shown here is derived from an EMBL/GenBank/DDBJ whole genome shotgun (WGS) entry which is preliminary data.</text>
</comment>
<proteinExistence type="predicted"/>
<gene>
    <name evidence="1" type="ORF">LOK49_LG14G00845</name>
</gene>